<name>A0A2P6MR30_9EUKA</name>
<evidence type="ECO:0000313" key="1">
    <source>
        <dbReference type="EMBL" id="PRP74169.1"/>
    </source>
</evidence>
<dbReference type="Proteomes" id="UP000241769">
    <property type="component" value="Unassembled WGS sequence"/>
</dbReference>
<dbReference type="EMBL" id="MDYQ01000495">
    <property type="protein sequence ID" value="PRP74169.1"/>
    <property type="molecule type" value="Genomic_DNA"/>
</dbReference>
<organism evidence="1 2">
    <name type="scientific">Planoprotostelium fungivorum</name>
    <dbReference type="NCBI Taxonomy" id="1890364"/>
    <lineage>
        <taxon>Eukaryota</taxon>
        <taxon>Amoebozoa</taxon>
        <taxon>Evosea</taxon>
        <taxon>Variosea</taxon>
        <taxon>Cavosteliida</taxon>
        <taxon>Cavosteliaceae</taxon>
        <taxon>Planoprotostelium</taxon>
    </lineage>
</organism>
<comment type="caution">
    <text evidence="1">The sequence shown here is derived from an EMBL/GenBank/DDBJ whole genome shotgun (WGS) entry which is preliminary data.</text>
</comment>
<evidence type="ECO:0000313" key="2">
    <source>
        <dbReference type="Proteomes" id="UP000241769"/>
    </source>
</evidence>
<keyword evidence="2" id="KW-1185">Reference proteome</keyword>
<protein>
    <submittedName>
        <fullName evidence="1">Uncharacterized protein</fullName>
    </submittedName>
</protein>
<dbReference type="InParanoid" id="A0A2P6MR30"/>
<reference evidence="1 2" key="1">
    <citation type="journal article" date="2018" name="Genome Biol. Evol.">
        <title>Multiple Roots of Fruiting Body Formation in Amoebozoa.</title>
        <authorList>
            <person name="Hillmann F."/>
            <person name="Forbes G."/>
            <person name="Novohradska S."/>
            <person name="Ferling I."/>
            <person name="Riege K."/>
            <person name="Groth M."/>
            <person name="Westermann M."/>
            <person name="Marz M."/>
            <person name="Spaller T."/>
            <person name="Winckler T."/>
            <person name="Schaap P."/>
            <person name="Glockner G."/>
        </authorList>
    </citation>
    <scope>NUCLEOTIDE SEQUENCE [LARGE SCALE GENOMIC DNA]</scope>
    <source>
        <strain evidence="1 2">Jena</strain>
    </source>
</reference>
<proteinExistence type="predicted"/>
<accession>A0A2P6MR30</accession>
<sequence length="91" mass="10588">MILPWKDLWNEVQMASVTSELIPQLTYTKQTLKVDPNRCHLKTGKRLNRWKKAPPLISSLLNRSQPVATDEETFKMNYKLDILNESPNLAH</sequence>
<gene>
    <name evidence="1" type="ORF">PROFUN_16180</name>
</gene>
<dbReference type="AlphaFoldDB" id="A0A2P6MR30"/>